<evidence type="ECO:0000256" key="1">
    <source>
        <dbReference type="SAM" id="MobiDB-lite"/>
    </source>
</evidence>
<feature type="compositionally biased region" description="Basic residues" evidence="1">
    <location>
        <begin position="44"/>
        <end position="55"/>
    </location>
</feature>
<protein>
    <submittedName>
        <fullName evidence="2">Uncharacterized protein</fullName>
    </submittedName>
</protein>
<sequence>MTDNILFLADKTTSDRHWVFRHGRNFPSTRQSHTVISDFWSRTRQGKRKEKKTHSLSHTEKSPGRIKPIKKDSIVMLQSSVNISAELTVTNNQQ</sequence>
<evidence type="ECO:0000313" key="3">
    <source>
        <dbReference type="Proteomes" id="UP001054837"/>
    </source>
</evidence>
<name>A0AAV4RJ50_9ARAC</name>
<feature type="compositionally biased region" description="Basic and acidic residues" evidence="1">
    <location>
        <begin position="57"/>
        <end position="68"/>
    </location>
</feature>
<evidence type="ECO:0000313" key="2">
    <source>
        <dbReference type="EMBL" id="GIY20544.1"/>
    </source>
</evidence>
<dbReference type="AlphaFoldDB" id="A0AAV4RJ50"/>
<proteinExistence type="predicted"/>
<feature type="region of interest" description="Disordered" evidence="1">
    <location>
        <begin position="40"/>
        <end position="68"/>
    </location>
</feature>
<organism evidence="2 3">
    <name type="scientific">Caerostris darwini</name>
    <dbReference type="NCBI Taxonomy" id="1538125"/>
    <lineage>
        <taxon>Eukaryota</taxon>
        <taxon>Metazoa</taxon>
        <taxon>Ecdysozoa</taxon>
        <taxon>Arthropoda</taxon>
        <taxon>Chelicerata</taxon>
        <taxon>Arachnida</taxon>
        <taxon>Araneae</taxon>
        <taxon>Araneomorphae</taxon>
        <taxon>Entelegynae</taxon>
        <taxon>Araneoidea</taxon>
        <taxon>Araneidae</taxon>
        <taxon>Caerostris</taxon>
    </lineage>
</organism>
<dbReference type="EMBL" id="BPLQ01006187">
    <property type="protein sequence ID" value="GIY20544.1"/>
    <property type="molecule type" value="Genomic_DNA"/>
</dbReference>
<gene>
    <name evidence="2" type="ORF">CDAR_577681</name>
</gene>
<comment type="caution">
    <text evidence="2">The sequence shown here is derived from an EMBL/GenBank/DDBJ whole genome shotgun (WGS) entry which is preliminary data.</text>
</comment>
<dbReference type="Proteomes" id="UP001054837">
    <property type="component" value="Unassembled WGS sequence"/>
</dbReference>
<keyword evidence="3" id="KW-1185">Reference proteome</keyword>
<accession>A0AAV4RJ50</accession>
<reference evidence="2 3" key="1">
    <citation type="submission" date="2021-06" db="EMBL/GenBank/DDBJ databases">
        <title>Caerostris darwini draft genome.</title>
        <authorList>
            <person name="Kono N."/>
            <person name="Arakawa K."/>
        </authorList>
    </citation>
    <scope>NUCLEOTIDE SEQUENCE [LARGE SCALE GENOMIC DNA]</scope>
</reference>